<proteinExistence type="predicted"/>
<accession>A0A8S9PGQ8</accession>
<dbReference type="InterPro" id="IPR050796">
    <property type="entry name" value="SCF_F-box_component"/>
</dbReference>
<name>A0A8S9PGQ8_BRACR</name>
<evidence type="ECO:0000313" key="2">
    <source>
        <dbReference type="EMBL" id="KAF3514290.1"/>
    </source>
</evidence>
<evidence type="ECO:0000313" key="3">
    <source>
        <dbReference type="Proteomes" id="UP000712600"/>
    </source>
</evidence>
<dbReference type="AlphaFoldDB" id="A0A8S9PGQ8"/>
<dbReference type="PANTHER" id="PTHR31672:SF13">
    <property type="entry name" value="F-BOX PROTEIN CPR30-LIKE"/>
    <property type="match status" value="1"/>
</dbReference>
<protein>
    <recommendedName>
        <fullName evidence="1">F-box domain-containing protein</fullName>
    </recommendedName>
</protein>
<dbReference type="SUPFAM" id="SSF81383">
    <property type="entry name" value="F-box domain"/>
    <property type="match status" value="1"/>
</dbReference>
<dbReference type="Proteomes" id="UP000712600">
    <property type="component" value="Unassembled WGS sequence"/>
</dbReference>
<sequence length="220" mass="25136">MGLQILSAKEQTLCKNPNTNPMYIYADVLELILLRLPPKSLGRFKTVSKQWRSFLESNWFLEMHLSFQKSGKTRRKILAARDCICSAPPSLRPNVISREGEDIVYLYCDTTRPSMSCDGLICIPEPGWINAGVGFDDHGVSSSQPRVDIFHYLGVFLRWARLRLFVLAALLMCSLFSSDDALSCAGRPIFLHWLDFFGVRDDFIKMMVSLLLWKLFFANT</sequence>
<evidence type="ECO:0000259" key="1">
    <source>
        <dbReference type="SMART" id="SM00256"/>
    </source>
</evidence>
<dbReference type="PANTHER" id="PTHR31672">
    <property type="entry name" value="BNACNNG10540D PROTEIN"/>
    <property type="match status" value="1"/>
</dbReference>
<dbReference type="InterPro" id="IPR001810">
    <property type="entry name" value="F-box_dom"/>
</dbReference>
<dbReference type="SMART" id="SM00256">
    <property type="entry name" value="FBOX"/>
    <property type="match status" value="1"/>
</dbReference>
<reference evidence="2" key="1">
    <citation type="submission" date="2019-12" db="EMBL/GenBank/DDBJ databases">
        <title>Genome sequencing and annotation of Brassica cretica.</title>
        <authorList>
            <person name="Studholme D.J."/>
            <person name="Sarris P."/>
        </authorList>
    </citation>
    <scope>NUCLEOTIDE SEQUENCE</scope>
    <source>
        <strain evidence="2">PFS-109/04</strain>
        <tissue evidence="2">Leaf</tissue>
    </source>
</reference>
<dbReference type="Pfam" id="PF00646">
    <property type="entry name" value="F-box"/>
    <property type="match status" value="1"/>
</dbReference>
<organism evidence="2 3">
    <name type="scientific">Brassica cretica</name>
    <name type="common">Mustard</name>
    <dbReference type="NCBI Taxonomy" id="69181"/>
    <lineage>
        <taxon>Eukaryota</taxon>
        <taxon>Viridiplantae</taxon>
        <taxon>Streptophyta</taxon>
        <taxon>Embryophyta</taxon>
        <taxon>Tracheophyta</taxon>
        <taxon>Spermatophyta</taxon>
        <taxon>Magnoliopsida</taxon>
        <taxon>eudicotyledons</taxon>
        <taxon>Gunneridae</taxon>
        <taxon>Pentapetalae</taxon>
        <taxon>rosids</taxon>
        <taxon>malvids</taxon>
        <taxon>Brassicales</taxon>
        <taxon>Brassicaceae</taxon>
        <taxon>Brassiceae</taxon>
        <taxon>Brassica</taxon>
    </lineage>
</organism>
<gene>
    <name evidence="2" type="ORF">F2Q69_00002198</name>
</gene>
<dbReference type="EMBL" id="QGKX02001521">
    <property type="protein sequence ID" value="KAF3514290.1"/>
    <property type="molecule type" value="Genomic_DNA"/>
</dbReference>
<feature type="domain" description="F-box" evidence="1">
    <location>
        <begin position="24"/>
        <end position="63"/>
    </location>
</feature>
<dbReference type="InterPro" id="IPR036047">
    <property type="entry name" value="F-box-like_dom_sf"/>
</dbReference>
<comment type="caution">
    <text evidence="2">The sequence shown here is derived from an EMBL/GenBank/DDBJ whole genome shotgun (WGS) entry which is preliminary data.</text>
</comment>